<dbReference type="AlphaFoldDB" id="A0A2T0PXP1"/>
<accession>A0A2T0PXP1</accession>
<proteinExistence type="predicted"/>
<dbReference type="InterPro" id="IPR025159">
    <property type="entry name" value="AbiEi_N"/>
</dbReference>
<reference evidence="3 4" key="1">
    <citation type="submission" date="2018-03" db="EMBL/GenBank/DDBJ databases">
        <title>Genomic Encyclopedia of Archaeal and Bacterial Type Strains, Phase II (KMG-II): from individual species to whole genera.</title>
        <authorList>
            <person name="Goeker M."/>
        </authorList>
    </citation>
    <scope>NUCLEOTIDE SEQUENCE [LARGE SCALE GENOMIC DNA]</scope>
    <source>
        <strain evidence="3 4">DSM 45601</strain>
    </source>
</reference>
<gene>
    <name evidence="3" type="ORF">CLV72_108299</name>
</gene>
<feature type="domain" description="AbiEi antitoxin N-terminal" evidence="2">
    <location>
        <begin position="28"/>
        <end position="74"/>
    </location>
</feature>
<protein>
    <submittedName>
        <fullName evidence="3">Putative AbiEi antitoxin of type IV toxin-antitoxin system</fullName>
    </submittedName>
</protein>
<dbReference type="OrthoDB" id="5143202at2"/>
<dbReference type="RefSeq" id="WP_106251118.1">
    <property type="nucleotide sequence ID" value="NZ_PVZC01000008.1"/>
</dbReference>
<dbReference type="Proteomes" id="UP000237846">
    <property type="component" value="Unassembled WGS sequence"/>
</dbReference>
<feature type="region of interest" description="Disordered" evidence="1">
    <location>
        <begin position="1"/>
        <end position="44"/>
    </location>
</feature>
<evidence type="ECO:0000313" key="3">
    <source>
        <dbReference type="EMBL" id="PRX96292.1"/>
    </source>
</evidence>
<dbReference type="EMBL" id="PVZC01000008">
    <property type="protein sequence ID" value="PRX96292.1"/>
    <property type="molecule type" value="Genomic_DNA"/>
</dbReference>
<comment type="caution">
    <text evidence="3">The sequence shown here is derived from an EMBL/GenBank/DDBJ whole genome shotgun (WGS) entry which is preliminary data.</text>
</comment>
<feature type="compositionally biased region" description="Polar residues" evidence="1">
    <location>
        <begin position="33"/>
        <end position="44"/>
    </location>
</feature>
<evidence type="ECO:0000313" key="4">
    <source>
        <dbReference type="Proteomes" id="UP000237846"/>
    </source>
</evidence>
<organism evidence="3 4">
    <name type="scientific">Allonocardiopsis opalescens</name>
    <dbReference type="NCBI Taxonomy" id="1144618"/>
    <lineage>
        <taxon>Bacteria</taxon>
        <taxon>Bacillati</taxon>
        <taxon>Actinomycetota</taxon>
        <taxon>Actinomycetes</taxon>
        <taxon>Streptosporangiales</taxon>
        <taxon>Allonocardiopsis</taxon>
    </lineage>
</organism>
<sequence>MSEHTVPPLRPVPDLSPAARGQASPLDRARAHAQQQHGVLSHQQARADGVPAALIRSLVRRGVWQRLYRGVYLLSAQRRQGVSPQARAMAVVLALGDRAAVVGPTAARLWDLPVPPEPEGTVHVATASGTPTARFGCGIVRHFWRLPEPEVTRLGGIRLSTPERTIRDTVLLTDRGGAIALVDAALHRRLVDRRALAEMRAANAGRPGARQCQDWWALADGRASSPAATALRLICADAGIPADTLAVPVQDRAGTVLGVADLGWRQAGLLAAVSDTPPAWLDRPPAPWRHALHFSAHALTRPTEVASRVARACGARGRPVLRIAA</sequence>
<evidence type="ECO:0000259" key="2">
    <source>
        <dbReference type="Pfam" id="PF13338"/>
    </source>
</evidence>
<evidence type="ECO:0000256" key="1">
    <source>
        <dbReference type="SAM" id="MobiDB-lite"/>
    </source>
</evidence>
<keyword evidence="4" id="KW-1185">Reference proteome</keyword>
<name>A0A2T0PXP1_9ACTN</name>
<dbReference type="Pfam" id="PF13338">
    <property type="entry name" value="AbiEi_4"/>
    <property type="match status" value="1"/>
</dbReference>